<accession>A0A179D4E5</accession>
<evidence type="ECO:0008006" key="3">
    <source>
        <dbReference type="Google" id="ProtNLM"/>
    </source>
</evidence>
<dbReference type="Proteomes" id="UP000078390">
    <property type="component" value="Unassembled WGS sequence"/>
</dbReference>
<evidence type="ECO:0000313" key="1">
    <source>
        <dbReference type="EMBL" id="OAQ20935.1"/>
    </source>
</evidence>
<keyword evidence="2" id="KW-1185">Reference proteome</keyword>
<sequence>MIKKLFLFLISLWILGTGKAWSLEIEGALGIWSQDPWGEIAYKGDALTMDKNLDFDMKDRFYGRLRLNLPLVNFYLGFTPVEFDGEGRKDASFRFGDVVFNGTLPFDSYLSIDQYDIGIFWGIPFLKTATKVATLGFAGINLELGINLRVLDIKAKIEQETVGKEEKSFLIPIPMIYGGLFLDFGRLALEGEVRGMNYQDNHYYDVVVRLKGILLKPVPLGPSLFVGVGYKYQNLELDIKDIEGSLELTGPFFEIGGSF</sequence>
<dbReference type="RefSeq" id="WP_084270954.1">
    <property type="nucleotide sequence ID" value="NZ_LWLG01000004.1"/>
</dbReference>
<name>A0A179D4E5_9BACT</name>
<comment type="caution">
    <text evidence="1">The sequence shown here is derived from an EMBL/GenBank/DDBJ whole genome shotgun (WGS) entry which is preliminary data.</text>
</comment>
<dbReference type="EMBL" id="LWLG01000004">
    <property type="protein sequence ID" value="OAQ20935.1"/>
    <property type="molecule type" value="Genomic_DNA"/>
</dbReference>
<proteinExistence type="predicted"/>
<organism evidence="1 2">
    <name type="scientific">Thermosulfurimonas dismutans</name>
    <dbReference type="NCBI Taxonomy" id="999894"/>
    <lineage>
        <taxon>Bacteria</taxon>
        <taxon>Pseudomonadati</taxon>
        <taxon>Thermodesulfobacteriota</taxon>
        <taxon>Thermodesulfobacteria</taxon>
        <taxon>Thermodesulfobacteriales</taxon>
        <taxon>Thermodesulfobacteriaceae</taxon>
        <taxon>Thermosulfurimonas</taxon>
    </lineage>
</organism>
<dbReference type="NCBIfam" id="TIGR04219">
    <property type="entry name" value="OMP_w_GlyGly"/>
    <property type="match status" value="1"/>
</dbReference>
<dbReference type="STRING" id="999894.TDIS_0861"/>
<evidence type="ECO:0000313" key="2">
    <source>
        <dbReference type="Proteomes" id="UP000078390"/>
    </source>
</evidence>
<reference evidence="1 2" key="1">
    <citation type="submission" date="2016-04" db="EMBL/GenBank/DDBJ databases">
        <title>Genome analysis of Thermosulfurimonas dismutans, the first thermophilic sulfur-disproportionating bacterium of the phylum Thermodesulfobacteria.</title>
        <authorList>
            <person name="Mardanov A.V."/>
            <person name="Beletsky A.V."/>
            <person name="Kadnikov V.V."/>
            <person name="Slobodkin A.I."/>
            <person name="Ravin N.V."/>
        </authorList>
    </citation>
    <scope>NUCLEOTIDE SEQUENCE [LARGE SCALE GENOMIC DNA]</scope>
    <source>
        <strain evidence="1 2">S95</strain>
    </source>
</reference>
<dbReference type="AlphaFoldDB" id="A0A179D4E5"/>
<dbReference type="OrthoDB" id="11310at2"/>
<protein>
    <recommendedName>
        <fullName evidence="3">TIGR04219 family outer membrane beta-barrel protein</fullName>
    </recommendedName>
</protein>
<dbReference type="InterPro" id="IPR026387">
    <property type="entry name" value="OMP_w_GlyGly"/>
</dbReference>
<gene>
    <name evidence="1" type="ORF">TDIS_0861</name>
</gene>